<keyword evidence="2 7" id="KW-0812">Transmembrane</keyword>
<evidence type="ECO:0000256" key="5">
    <source>
        <dbReference type="ARBA" id="ARBA00023143"/>
    </source>
</evidence>
<reference evidence="8 9" key="1">
    <citation type="submission" date="2019-09" db="EMBL/GenBank/DDBJ databases">
        <title>Hybrid Assembly of the complete Genome of the Deep-Sea Bacterium Moritella marina from long Nanopore and Illumina reads.</title>
        <authorList>
            <person name="Magin S."/>
            <person name="Georgoulis A."/>
            <person name="Papadimitriou K."/>
            <person name="Iliakis G."/>
            <person name="Vorgias C.E."/>
        </authorList>
    </citation>
    <scope>NUCLEOTIDE SEQUENCE [LARGE SCALE GENOMIC DNA]</scope>
    <source>
        <strain evidence="8 9">MP-1</strain>
    </source>
</reference>
<dbReference type="Pfam" id="PF04347">
    <property type="entry name" value="FliO"/>
    <property type="match status" value="1"/>
</dbReference>
<name>A0A5J6WJU0_MORMI</name>
<protein>
    <recommendedName>
        <fullName evidence="7">Flagellar protein</fullName>
    </recommendedName>
</protein>
<keyword evidence="5 7" id="KW-0975">Bacterial flagellum</keyword>
<evidence type="ECO:0000313" key="8">
    <source>
        <dbReference type="EMBL" id="QFI36672.1"/>
    </source>
</evidence>
<keyword evidence="8" id="KW-0969">Cilium</keyword>
<dbReference type="AlphaFoldDB" id="A0A5J6WJU0"/>
<dbReference type="PANTHER" id="PTHR38766">
    <property type="entry name" value="FLAGELLAR PROTEIN FLIO"/>
    <property type="match status" value="1"/>
</dbReference>
<organism evidence="8 9">
    <name type="scientific">Moritella marina ATCC 15381</name>
    <dbReference type="NCBI Taxonomy" id="1202962"/>
    <lineage>
        <taxon>Bacteria</taxon>
        <taxon>Pseudomonadati</taxon>
        <taxon>Pseudomonadota</taxon>
        <taxon>Gammaproteobacteria</taxon>
        <taxon>Alteromonadales</taxon>
        <taxon>Moritellaceae</taxon>
        <taxon>Moritella</taxon>
    </lineage>
</organism>
<gene>
    <name evidence="8" type="primary">fliO</name>
    <name evidence="8" type="ORF">FR932_01935</name>
</gene>
<keyword evidence="8" id="KW-0966">Cell projection</keyword>
<keyword evidence="1 7" id="KW-1003">Cell membrane</keyword>
<dbReference type="PANTHER" id="PTHR38766:SF1">
    <property type="entry name" value="FLAGELLAR PROTEIN FLIO"/>
    <property type="match status" value="1"/>
</dbReference>
<dbReference type="Proteomes" id="UP000327424">
    <property type="component" value="Chromosome"/>
</dbReference>
<evidence type="ECO:0000256" key="4">
    <source>
        <dbReference type="ARBA" id="ARBA00023136"/>
    </source>
</evidence>
<keyword evidence="9" id="KW-1185">Reference proteome</keyword>
<dbReference type="KEGG" id="mmaa:FR932_01935"/>
<evidence type="ECO:0000256" key="2">
    <source>
        <dbReference type="ARBA" id="ARBA00022692"/>
    </source>
</evidence>
<feature type="transmembrane region" description="Helical" evidence="7">
    <location>
        <begin position="6"/>
        <end position="27"/>
    </location>
</feature>
<comment type="similarity">
    <text evidence="6 7">Belongs to the FliO/MopB family.</text>
</comment>
<evidence type="ECO:0000256" key="3">
    <source>
        <dbReference type="ARBA" id="ARBA00022989"/>
    </source>
</evidence>
<keyword evidence="4 7" id="KW-0472">Membrane</keyword>
<comment type="subcellular location">
    <subcellularLocation>
        <location evidence="7">Cell membrane</location>
    </subcellularLocation>
    <subcellularLocation>
        <location evidence="7">Bacterial flagellum basal body</location>
    </subcellularLocation>
</comment>
<accession>A0A5J6WJU0</accession>
<dbReference type="NCBIfam" id="TIGR03500">
    <property type="entry name" value="FliO_TIGR"/>
    <property type="match status" value="1"/>
</dbReference>
<keyword evidence="8" id="KW-0282">Flagellum</keyword>
<dbReference type="GO" id="GO:0009425">
    <property type="term" value="C:bacterial-type flagellum basal body"/>
    <property type="evidence" value="ECO:0007669"/>
    <property type="project" value="UniProtKB-SubCell"/>
</dbReference>
<dbReference type="RefSeq" id="WP_019441901.1">
    <property type="nucleotide sequence ID" value="NZ_ALOE01000023.1"/>
</dbReference>
<proteinExistence type="inferred from homology"/>
<sequence>MNDLDMLQWLLSLLVVLAVILMLAWIAKKSRVFGSNHQQLQVVATLPLGPKERIMVIKVGDEQVLVGVTGQQISLLKALPQPLENNQPELNPFATKLAQMMKQHNEK</sequence>
<evidence type="ECO:0000313" key="9">
    <source>
        <dbReference type="Proteomes" id="UP000327424"/>
    </source>
</evidence>
<evidence type="ECO:0000256" key="1">
    <source>
        <dbReference type="ARBA" id="ARBA00022475"/>
    </source>
</evidence>
<dbReference type="GO" id="GO:0044781">
    <property type="term" value="P:bacterial-type flagellum organization"/>
    <property type="evidence" value="ECO:0007669"/>
    <property type="project" value="UniProtKB-UniRule"/>
</dbReference>
<dbReference type="EMBL" id="CP044399">
    <property type="protein sequence ID" value="QFI36672.1"/>
    <property type="molecule type" value="Genomic_DNA"/>
</dbReference>
<evidence type="ECO:0000256" key="6">
    <source>
        <dbReference type="ARBA" id="ARBA00037937"/>
    </source>
</evidence>
<dbReference type="InterPro" id="IPR052205">
    <property type="entry name" value="FliO/MopB"/>
</dbReference>
<dbReference type="OrthoDB" id="9342590at2"/>
<dbReference type="GO" id="GO:0005886">
    <property type="term" value="C:plasma membrane"/>
    <property type="evidence" value="ECO:0007669"/>
    <property type="project" value="UniProtKB-SubCell"/>
</dbReference>
<dbReference type="InterPro" id="IPR022781">
    <property type="entry name" value="Flagellar_biosynth_FliO"/>
</dbReference>
<evidence type="ECO:0000256" key="7">
    <source>
        <dbReference type="RuleBase" id="RU362064"/>
    </source>
</evidence>
<keyword evidence="3 7" id="KW-1133">Transmembrane helix</keyword>